<evidence type="ECO:0000313" key="1">
    <source>
        <dbReference type="EMBL" id="KAJ4480189.1"/>
    </source>
</evidence>
<comment type="caution">
    <text evidence="1">The sequence shown here is derived from an EMBL/GenBank/DDBJ whole genome shotgun (WGS) entry which is preliminary data.</text>
</comment>
<evidence type="ECO:0000313" key="2">
    <source>
        <dbReference type="Proteomes" id="UP001150266"/>
    </source>
</evidence>
<dbReference type="OrthoDB" id="3010635at2759"/>
<organism evidence="1 2">
    <name type="scientific">Lentinula aciculospora</name>
    <dbReference type="NCBI Taxonomy" id="153920"/>
    <lineage>
        <taxon>Eukaryota</taxon>
        <taxon>Fungi</taxon>
        <taxon>Dikarya</taxon>
        <taxon>Basidiomycota</taxon>
        <taxon>Agaricomycotina</taxon>
        <taxon>Agaricomycetes</taxon>
        <taxon>Agaricomycetidae</taxon>
        <taxon>Agaricales</taxon>
        <taxon>Marasmiineae</taxon>
        <taxon>Omphalotaceae</taxon>
        <taxon>Lentinula</taxon>
    </lineage>
</organism>
<dbReference type="Proteomes" id="UP001150266">
    <property type="component" value="Unassembled WGS sequence"/>
</dbReference>
<gene>
    <name evidence="1" type="ORF">J3R30DRAFT_3701561</name>
</gene>
<name>A0A9W9DPE5_9AGAR</name>
<dbReference type="AlphaFoldDB" id="A0A9W9DPE5"/>
<dbReference type="EMBL" id="JAOTPV010000007">
    <property type="protein sequence ID" value="KAJ4480189.1"/>
    <property type="molecule type" value="Genomic_DNA"/>
</dbReference>
<proteinExistence type="predicted"/>
<protein>
    <submittedName>
        <fullName evidence="1">Uncharacterized protein</fullName>
    </submittedName>
</protein>
<sequence length="300" mass="33836">MPLPEAPQQNDIHELLEPDQAFYGDKVQSLVLEPRKQAATDPQCRDLALEQVQSVKEFWSAFVTYVDERYGNGTRKYLTIDNHYEDVRSPRVCTTSAVIQVKLKDPSSNCDVVNVTAGGNISGTHGIMSLMIQMGLKGTSTYTINEQARIGLRDAFRASIRLPDIVSGREQYTSTASIINSQYASFEVQYEETVTTTFNVTVAENQTCEAVQAVRSCNLQGTGKMPLVVKGKIWVEFEDRTYDHWQFDKKNVTADKKHFKFDVDTEEIKPSLRTLYSTFEGSISTISHEQYKSVCRDDGL</sequence>
<keyword evidence="2" id="KW-1185">Reference proteome</keyword>
<reference evidence="1" key="1">
    <citation type="submission" date="2022-08" db="EMBL/GenBank/DDBJ databases">
        <title>A Global Phylogenomic Analysis of the Shiitake Genus Lentinula.</title>
        <authorList>
            <consortium name="DOE Joint Genome Institute"/>
            <person name="Sierra-Patev S."/>
            <person name="Min B."/>
            <person name="Naranjo-Ortiz M."/>
            <person name="Looney B."/>
            <person name="Konkel Z."/>
            <person name="Slot J.C."/>
            <person name="Sakamoto Y."/>
            <person name="Steenwyk J.L."/>
            <person name="Rokas A."/>
            <person name="Carro J."/>
            <person name="Camarero S."/>
            <person name="Ferreira P."/>
            <person name="Molpeceres G."/>
            <person name="Ruiz-Duenas F.J."/>
            <person name="Serrano A."/>
            <person name="Henrissat B."/>
            <person name="Drula E."/>
            <person name="Hughes K.W."/>
            <person name="Mata J.L."/>
            <person name="Ishikawa N.K."/>
            <person name="Vargas-Isla R."/>
            <person name="Ushijima S."/>
            <person name="Smith C.A."/>
            <person name="Ahrendt S."/>
            <person name="Andreopoulos W."/>
            <person name="He G."/>
            <person name="Labutti K."/>
            <person name="Lipzen A."/>
            <person name="Ng V."/>
            <person name="Riley R."/>
            <person name="Sandor L."/>
            <person name="Barry K."/>
            <person name="Martinez A.T."/>
            <person name="Xiao Y."/>
            <person name="Gibbons J.G."/>
            <person name="Terashima K."/>
            <person name="Grigoriev I.V."/>
            <person name="Hibbett D.S."/>
        </authorList>
    </citation>
    <scope>NUCLEOTIDE SEQUENCE</scope>
    <source>
        <strain evidence="1">JLM2183</strain>
    </source>
</reference>
<accession>A0A9W9DPE5</accession>